<gene>
    <name evidence="3" type="ORF">K5V21_01790</name>
</gene>
<name>A0ABS7KTP2_CLOSR</name>
<keyword evidence="2" id="KW-0812">Transmembrane</keyword>
<evidence type="ECO:0000256" key="1">
    <source>
        <dbReference type="SAM" id="Coils"/>
    </source>
</evidence>
<evidence type="ECO:0000313" key="3">
    <source>
        <dbReference type="EMBL" id="MBY0754179.1"/>
    </source>
</evidence>
<keyword evidence="4" id="KW-1185">Reference proteome</keyword>
<protein>
    <submittedName>
        <fullName evidence="3">Uncharacterized protein</fullName>
    </submittedName>
</protein>
<dbReference type="RefSeq" id="WP_221858619.1">
    <property type="nucleotide sequence ID" value="NZ_JAIKTU010000001.1"/>
</dbReference>
<comment type="caution">
    <text evidence="3">The sequence shown here is derived from an EMBL/GenBank/DDBJ whole genome shotgun (WGS) entry which is preliminary data.</text>
</comment>
<keyword evidence="2" id="KW-1133">Transmembrane helix</keyword>
<reference evidence="3 4" key="1">
    <citation type="journal article" date="2021" name="Cell Host Microbe">
        <title>in vivo commensal control of Clostridioides difficile virulence.</title>
        <authorList>
            <person name="Girinathan B.P."/>
            <person name="Dibenedetto N."/>
            <person name="Worley J.N."/>
            <person name="Peltier J."/>
            <person name="Arrieta-Ortiz M.L."/>
            <person name="Rupa Christinal Immanuel S."/>
            <person name="Lavin R."/>
            <person name="Delaney M.L."/>
            <person name="Cummins C."/>
            <person name="Hoffmann M."/>
            <person name="Luo Y."/>
            <person name="Gonzalez-Escalona N."/>
            <person name="Allard M."/>
            <person name="Onderdonk A.B."/>
            <person name="Gerber G.K."/>
            <person name="Sonenshein A.L."/>
            <person name="Baliga N."/>
            <person name="Dupuy B."/>
            <person name="Bry L."/>
        </authorList>
    </citation>
    <scope>NUCLEOTIDE SEQUENCE [LARGE SCALE GENOMIC DNA]</scope>
    <source>
        <strain evidence="3 4">DSM 599</strain>
    </source>
</reference>
<accession>A0ABS7KTP2</accession>
<organism evidence="3 4">
    <name type="scientific">Clostridium sardiniense</name>
    <name type="common">Clostridium absonum</name>
    <dbReference type="NCBI Taxonomy" id="29369"/>
    <lineage>
        <taxon>Bacteria</taxon>
        <taxon>Bacillati</taxon>
        <taxon>Bacillota</taxon>
        <taxon>Clostridia</taxon>
        <taxon>Eubacteriales</taxon>
        <taxon>Clostridiaceae</taxon>
        <taxon>Clostridium</taxon>
    </lineage>
</organism>
<feature type="coiled-coil region" evidence="1">
    <location>
        <begin position="78"/>
        <end position="121"/>
    </location>
</feature>
<dbReference type="EMBL" id="JAIKTU010000001">
    <property type="protein sequence ID" value="MBY0754179.1"/>
    <property type="molecule type" value="Genomic_DNA"/>
</dbReference>
<feature type="transmembrane region" description="Helical" evidence="2">
    <location>
        <begin position="57"/>
        <end position="75"/>
    </location>
</feature>
<feature type="transmembrane region" description="Helical" evidence="2">
    <location>
        <begin position="7"/>
        <end position="37"/>
    </location>
</feature>
<keyword evidence="2" id="KW-0472">Membrane</keyword>
<sequence>MKTILKFCLGIVIFSAIVALGAFVAWCVASVFVVRYLFKLKGKYKDPKDCLKEGKNIVAIVSAVVLFIVIPVGFAKTSREYDQEQKIKQEQQAKLEEQKKIEAEQKQKDRERANILNAKSRVKKAGKDANVVLTEEEIEKYNITEEEISTFDEAVEAAVIGLEEADMAKKFEREAKSYIKKNLNYTTPNLRSPSKYSFNEDGTICTIKGRYESKNKYGANVKGEYSIDFDTASGEIVDEFIGNEKVSN</sequence>
<evidence type="ECO:0000313" key="4">
    <source>
        <dbReference type="Proteomes" id="UP001299068"/>
    </source>
</evidence>
<dbReference type="Proteomes" id="UP001299068">
    <property type="component" value="Unassembled WGS sequence"/>
</dbReference>
<evidence type="ECO:0000256" key="2">
    <source>
        <dbReference type="SAM" id="Phobius"/>
    </source>
</evidence>
<keyword evidence="1" id="KW-0175">Coiled coil</keyword>
<proteinExistence type="predicted"/>